<accession>A0A497X695</accession>
<sequence>MDTTTAVATYAARSKGVAMKLKLLLWPLGLFLTGVLVAFATTLFLTVTFEDVLYQKKRIHAGQLNQPWPGKAYAYYKPTRQFVPTPLCSKELTEVSVSKLSETLEAHNKLGLQFAEAMAFVMGSVGMKGDGGFEVKAVSLVMPLEKQFSTTSQTAYLEYCIQDVVDMAADPDFLVLMVENAYFAKNETTGQHEGKMVAFNPKPITFTFCDPATNAVECDFEELSVDYFDARWVTRVKYVLNLISIS</sequence>
<gene>
    <name evidence="1" type="ORF">BCF46_0824</name>
</gene>
<dbReference type="AlphaFoldDB" id="A0A497X695"/>
<organism evidence="1 2">
    <name type="scientific">Litoreibacter meonggei</name>
    <dbReference type="NCBI Taxonomy" id="1049199"/>
    <lineage>
        <taxon>Bacteria</taxon>
        <taxon>Pseudomonadati</taxon>
        <taxon>Pseudomonadota</taxon>
        <taxon>Alphaproteobacteria</taxon>
        <taxon>Rhodobacterales</taxon>
        <taxon>Roseobacteraceae</taxon>
        <taxon>Litoreibacter</taxon>
    </lineage>
</organism>
<evidence type="ECO:0000313" key="2">
    <source>
        <dbReference type="Proteomes" id="UP000269157"/>
    </source>
</evidence>
<evidence type="ECO:0000313" key="1">
    <source>
        <dbReference type="EMBL" id="RLJ60621.1"/>
    </source>
</evidence>
<proteinExistence type="predicted"/>
<protein>
    <submittedName>
        <fullName evidence="1">Uncharacterized protein</fullName>
    </submittedName>
</protein>
<name>A0A497X695_9RHOB</name>
<keyword evidence="2" id="KW-1185">Reference proteome</keyword>
<comment type="caution">
    <text evidence="1">The sequence shown here is derived from an EMBL/GenBank/DDBJ whole genome shotgun (WGS) entry which is preliminary data.</text>
</comment>
<reference evidence="1 2" key="1">
    <citation type="submission" date="2018-10" db="EMBL/GenBank/DDBJ databases">
        <title>Genomic Encyclopedia of Archaeal and Bacterial Type Strains, Phase II (KMG-II): from individual species to whole genera.</title>
        <authorList>
            <person name="Goeker M."/>
        </authorList>
    </citation>
    <scope>NUCLEOTIDE SEQUENCE [LARGE SCALE GENOMIC DNA]</scope>
    <source>
        <strain evidence="1 2">DSM 29466</strain>
    </source>
</reference>
<dbReference type="EMBL" id="RCCE01000001">
    <property type="protein sequence ID" value="RLJ60621.1"/>
    <property type="molecule type" value="Genomic_DNA"/>
</dbReference>
<dbReference type="Proteomes" id="UP000269157">
    <property type="component" value="Unassembled WGS sequence"/>
</dbReference>